<dbReference type="SUPFAM" id="SSF52266">
    <property type="entry name" value="SGNH hydrolase"/>
    <property type="match status" value="1"/>
</dbReference>
<keyword evidence="4 8" id="KW-0732">Signal</keyword>
<evidence type="ECO:0000256" key="4">
    <source>
        <dbReference type="ARBA" id="ARBA00022729"/>
    </source>
</evidence>
<evidence type="ECO:0008006" key="11">
    <source>
        <dbReference type="Google" id="ProtNLM"/>
    </source>
</evidence>
<evidence type="ECO:0000256" key="6">
    <source>
        <dbReference type="ARBA" id="ARBA00022963"/>
    </source>
</evidence>
<dbReference type="InterPro" id="IPR035669">
    <property type="entry name" value="SGNH_plant_lipase-like"/>
</dbReference>
<dbReference type="InterPro" id="IPR001087">
    <property type="entry name" value="GDSL"/>
</dbReference>
<dbReference type="CDD" id="cd01837">
    <property type="entry name" value="SGNH_plant_lipase_like"/>
    <property type="match status" value="1"/>
</dbReference>
<evidence type="ECO:0000256" key="3">
    <source>
        <dbReference type="ARBA" id="ARBA00022525"/>
    </source>
</evidence>
<dbReference type="GO" id="GO:0016042">
    <property type="term" value="P:lipid catabolic process"/>
    <property type="evidence" value="ECO:0007669"/>
    <property type="project" value="UniProtKB-KW"/>
</dbReference>
<evidence type="ECO:0000256" key="5">
    <source>
        <dbReference type="ARBA" id="ARBA00022801"/>
    </source>
</evidence>
<organism evidence="9 10">
    <name type="scientific">Erythranthe guttata</name>
    <name type="common">Yellow monkey flower</name>
    <name type="synonym">Mimulus guttatus</name>
    <dbReference type="NCBI Taxonomy" id="4155"/>
    <lineage>
        <taxon>Eukaryota</taxon>
        <taxon>Viridiplantae</taxon>
        <taxon>Streptophyta</taxon>
        <taxon>Embryophyta</taxon>
        <taxon>Tracheophyta</taxon>
        <taxon>Spermatophyta</taxon>
        <taxon>Magnoliopsida</taxon>
        <taxon>eudicotyledons</taxon>
        <taxon>Gunneridae</taxon>
        <taxon>Pentapetalae</taxon>
        <taxon>asterids</taxon>
        <taxon>lamiids</taxon>
        <taxon>Lamiales</taxon>
        <taxon>Phrymaceae</taxon>
        <taxon>Erythranthe</taxon>
    </lineage>
</organism>
<keyword evidence="5" id="KW-0378">Hydrolase</keyword>
<reference evidence="9 10" key="1">
    <citation type="journal article" date="2013" name="Proc. Natl. Acad. Sci. U.S.A.">
        <title>Fine-scale variation in meiotic recombination in Mimulus inferred from population shotgun sequencing.</title>
        <authorList>
            <person name="Hellsten U."/>
            <person name="Wright K.M."/>
            <person name="Jenkins J."/>
            <person name="Shu S."/>
            <person name="Yuan Y."/>
            <person name="Wessler S.R."/>
            <person name="Schmutz J."/>
            <person name="Willis J.H."/>
            <person name="Rokhsar D.S."/>
        </authorList>
    </citation>
    <scope>NUCLEOTIDE SEQUENCE [LARGE SCALE GENOMIC DNA]</scope>
    <source>
        <strain evidence="10">cv. DUN x IM62</strain>
    </source>
</reference>
<evidence type="ECO:0000256" key="8">
    <source>
        <dbReference type="SAM" id="SignalP"/>
    </source>
</evidence>
<evidence type="ECO:0000256" key="2">
    <source>
        <dbReference type="ARBA" id="ARBA00008668"/>
    </source>
</evidence>
<keyword evidence="6" id="KW-0442">Lipid degradation</keyword>
<accession>A0A022QKM8</accession>
<feature type="chain" id="PRO_5001504298" description="SGNH hydrolase-type esterase domain-containing protein" evidence="8">
    <location>
        <begin position="29"/>
        <end position="357"/>
    </location>
</feature>
<dbReference type="AlphaFoldDB" id="A0A022QKM8"/>
<comment type="similarity">
    <text evidence="2">Belongs to the 'GDSL' lipolytic enzyme family.</text>
</comment>
<dbReference type="eggNOG" id="ENOG502SIKN">
    <property type="taxonomic scope" value="Eukaryota"/>
</dbReference>
<dbReference type="InterPro" id="IPR051238">
    <property type="entry name" value="GDSL_esterase/lipase"/>
</dbReference>
<sequence>MEYSRLNLWYLLACVVIILQSHHRMVVGEPKVPCLFIFGDSLVDNGNNNYRETTAKVNYEPYGVDFPAGPTGRFTNGRNTIDIIAEMLGFDEYIPPYATATNQNILGGVNYGSGGAGILYESGRQLYGDVISFDEQLSNHEATISRIAKLVGGKSAAKKHLKSCLYSVGLGNNDYLANYLPKYYASTAKQTSQTFAALLIAKYTKQLIKLYKTGARNVVVFAPGKLGCVPQQISTYGSSDGSFCFETSNEIVQIFADGVKLLIDSLNKLLPGAKFIHTDTSTATSYGNITVATEPCCPTSTDVSNSGHCIRGSVVCSNRDEYLFWDAFHPTEAANLISAKIVYDDIYPLFADPIAAS</sequence>
<name>A0A022QKM8_ERYGU</name>
<protein>
    <recommendedName>
        <fullName evidence="11">SGNH hydrolase-type esterase domain-containing protein</fullName>
    </recommendedName>
</protein>
<keyword evidence="10" id="KW-1185">Reference proteome</keyword>
<dbReference type="Pfam" id="PF00657">
    <property type="entry name" value="Lipase_GDSL"/>
    <property type="match status" value="1"/>
</dbReference>
<evidence type="ECO:0000313" key="10">
    <source>
        <dbReference type="Proteomes" id="UP000030748"/>
    </source>
</evidence>
<comment type="subcellular location">
    <subcellularLocation>
        <location evidence="1">Secreted</location>
    </subcellularLocation>
</comment>
<gene>
    <name evidence="9" type="ORF">MIMGU_mgv1a008961mg</name>
</gene>
<dbReference type="PANTHER" id="PTHR45650">
    <property type="entry name" value="GDSL-LIKE LIPASE/ACYLHYDROLASE-RELATED"/>
    <property type="match status" value="1"/>
</dbReference>
<dbReference type="GO" id="GO:0005576">
    <property type="term" value="C:extracellular region"/>
    <property type="evidence" value="ECO:0007669"/>
    <property type="project" value="UniProtKB-SubCell"/>
</dbReference>
<evidence type="ECO:0000256" key="7">
    <source>
        <dbReference type="ARBA" id="ARBA00023098"/>
    </source>
</evidence>
<keyword evidence="3" id="KW-0964">Secreted</keyword>
<dbReference type="EMBL" id="KI631456">
    <property type="protein sequence ID" value="EYU28139.1"/>
    <property type="molecule type" value="Genomic_DNA"/>
</dbReference>
<dbReference type="PANTHER" id="PTHR45650:SF9">
    <property type="entry name" value="SGNH HYDROLASE-TYPE ESTERASE DOMAIN-CONTAINING PROTEIN"/>
    <property type="match status" value="1"/>
</dbReference>
<feature type="signal peptide" evidence="8">
    <location>
        <begin position="1"/>
        <end position="28"/>
    </location>
</feature>
<proteinExistence type="inferred from homology"/>
<dbReference type="GO" id="GO:0016788">
    <property type="term" value="F:hydrolase activity, acting on ester bonds"/>
    <property type="evidence" value="ECO:0007669"/>
    <property type="project" value="InterPro"/>
</dbReference>
<dbReference type="Gene3D" id="3.40.50.1110">
    <property type="entry name" value="SGNH hydrolase"/>
    <property type="match status" value="1"/>
</dbReference>
<dbReference type="Proteomes" id="UP000030748">
    <property type="component" value="Unassembled WGS sequence"/>
</dbReference>
<keyword evidence="7" id="KW-0443">Lipid metabolism</keyword>
<dbReference type="InterPro" id="IPR036514">
    <property type="entry name" value="SGNH_hydro_sf"/>
</dbReference>
<evidence type="ECO:0000256" key="1">
    <source>
        <dbReference type="ARBA" id="ARBA00004613"/>
    </source>
</evidence>
<evidence type="ECO:0000313" key="9">
    <source>
        <dbReference type="EMBL" id="EYU28139.1"/>
    </source>
</evidence>